<dbReference type="GO" id="GO:0008800">
    <property type="term" value="F:beta-lactamase activity"/>
    <property type="evidence" value="ECO:0007669"/>
    <property type="project" value="UniProtKB-UniRule"/>
</dbReference>
<sequence>MKRLALIAALCLGAAGTQAAHVCTLVADAHSGAVLFERGDCDSRVTPASTFKVPLALIGFQTGFLTDTQTPVLKPRKGDPDWGGDAWRQPTTPERWLKYSVVWYSQRITRALGAEVLRDLALAYGYGNADFSGDAGYDNGLERAWIASSLKVSPREQVTFLRGLVTDTLPAAPRAMALTRETVEARTVGAWWVKGKTGTAFPRRADRSFDRAAGWGWFVGWAQQGERVLVFATLTQATKRQDGSPGNLTRDAFLKGWLELAKTLPEG</sequence>
<proteinExistence type="inferred from homology"/>
<dbReference type="Proteomes" id="UP000809337">
    <property type="component" value="Unassembled WGS sequence"/>
</dbReference>
<keyword evidence="5 7" id="KW-0046">Antibiotic resistance</keyword>
<comment type="similarity">
    <text evidence="1 7">Belongs to the class-D beta-lactamase family.</text>
</comment>
<dbReference type="EC" id="3.5.2.6" evidence="2 7"/>
<evidence type="ECO:0000313" key="10">
    <source>
        <dbReference type="EMBL" id="MBM2356596.1"/>
    </source>
</evidence>
<evidence type="ECO:0000256" key="1">
    <source>
        <dbReference type="ARBA" id="ARBA00007898"/>
    </source>
</evidence>
<dbReference type="AlphaFoldDB" id="A0A9Q2NTB4"/>
<comment type="catalytic activity">
    <reaction evidence="7">
        <text>a beta-lactam + H2O = a substituted beta-amino acid</text>
        <dbReference type="Rhea" id="RHEA:20401"/>
        <dbReference type="ChEBI" id="CHEBI:15377"/>
        <dbReference type="ChEBI" id="CHEBI:35627"/>
        <dbReference type="ChEBI" id="CHEBI:140347"/>
        <dbReference type="EC" id="3.5.2.6"/>
    </reaction>
</comment>
<feature type="chain" id="PRO_5040426070" description="Beta-lactamase" evidence="8">
    <location>
        <begin position="20"/>
        <end position="267"/>
    </location>
</feature>
<keyword evidence="3 8" id="KW-0732">Signal</keyword>
<dbReference type="PROSITE" id="PS00337">
    <property type="entry name" value="BETA_LACTAMASE_D"/>
    <property type="match status" value="1"/>
</dbReference>
<dbReference type="Pfam" id="PF00905">
    <property type="entry name" value="Transpeptidase"/>
    <property type="match status" value="1"/>
</dbReference>
<gene>
    <name evidence="10" type="primary">blaOXA</name>
    <name evidence="10" type="ORF">JQX14_18740</name>
</gene>
<evidence type="ECO:0000256" key="7">
    <source>
        <dbReference type="RuleBase" id="RU361140"/>
    </source>
</evidence>
<dbReference type="GO" id="GO:0008658">
    <property type="term" value="F:penicillin binding"/>
    <property type="evidence" value="ECO:0007669"/>
    <property type="project" value="InterPro"/>
</dbReference>
<feature type="domain" description="Penicillin-binding protein transpeptidase" evidence="9">
    <location>
        <begin position="24"/>
        <end position="243"/>
    </location>
</feature>
<feature type="signal peptide" evidence="8">
    <location>
        <begin position="1"/>
        <end position="19"/>
    </location>
</feature>
<dbReference type="InterPro" id="IPR012338">
    <property type="entry name" value="Beta-lactam/transpept-like"/>
</dbReference>
<dbReference type="NCBIfam" id="NF000270">
    <property type="entry name" value="bla_class_D_alt"/>
    <property type="match status" value="1"/>
</dbReference>
<dbReference type="InterPro" id="IPR001460">
    <property type="entry name" value="PCN-bd_Tpept"/>
</dbReference>
<evidence type="ECO:0000256" key="8">
    <source>
        <dbReference type="SAM" id="SignalP"/>
    </source>
</evidence>
<keyword evidence="4 7" id="KW-0378">Hydrolase</keyword>
<evidence type="ECO:0000256" key="3">
    <source>
        <dbReference type="ARBA" id="ARBA00022729"/>
    </source>
</evidence>
<dbReference type="SUPFAM" id="SSF56601">
    <property type="entry name" value="beta-lactamase/transpeptidase-like"/>
    <property type="match status" value="1"/>
</dbReference>
<evidence type="ECO:0000256" key="5">
    <source>
        <dbReference type="ARBA" id="ARBA00023251"/>
    </source>
</evidence>
<protein>
    <recommendedName>
        <fullName evidence="2 7">Beta-lactamase</fullName>
        <ecNumber evidence="2 7">3.5.2.6</ecNumber>
    </recommendedName>
</protein>
<feature type="active site" description="Acyl-ester intermediate" evidence="6">
    <location>
        <position position="49"/>
    </location>
</feature>
<evidence type="ECO:0000256" key="6">
    <source>
        <dbReference type="PIRSR" id="PIRSR602137-50"/>
    </source>
</evidence>
<dbReference type="GO" id="GO:0046677">
    <property type="term" value="P:response to antibiotic"/>
    <property type="evidence" value="ECO:0007669"/>
    <property type="project" value="UniProtKB-UniRule"/>
</dbReference>
<comment type="caution">
    <text evidence="10">The sequence shown here is derived from an EMBL/GenBank/DDBJ whole genome shotgun (WGS) entry which is preliminary data.</text>
</comment>
<organism evidence="10 11">
    <name type="scientific">Pseudosulfitobacter pseudonitzschiae</name>
    <dbReference type="NCBI Taxonomy" id="1402135"/>
    <lineage>
        <taxon>Bacteria</taxon>
        <taxon>Pseudomonadati</taxon>
        <taxon>Pseudomonadota</taxon>
        <taxon>Alphaproteobacteria</taxon>
        <taxon>Rhodobacterales</taxon>
        <taxon>Roseobacteraceae</taxon>
        <taxon>Pseudosulfitobacter</taxon>
    </lineage>
</organism>
<feature type="modified residue" description="N6-carboxylysine" evidence="6">
    <location>
        <position position="52"/>
    </location>
</feature>
<accession>A0A9Q2NTB4</accession>
<reference evidence="10" key="1">
    <citation type="submission" date="2021-01" db="EMBL/GenBank/DDBJ databases">
        <title>Diatom-associated Roseobacters Show Island Model of Population Structure.</title>
        <authorList>
            <person name="Qu L."/>
            <person name="Feng X."/>
            <person name="Chen Y."/>
            <person name="Li L."/>
            <person name="Wang X."/>
            <person name="Hu Z."/>
            <person name="Wang H."/>
            <person name="Luo H."/>
        </authorList>
    </citation>
    <scope>NUCLEOTIDE SEQUENCE</scope>
    <source>
        <strain evidence="10">SM26-45</strain>
    </source>
</reference>
<dbReference type="RefSeq" id="WP_231035513.1">
    <property type="nucleotide sequence ID" value="NZ_JAJNGX010000017.1"/>
</dbReference>
<name>A0A9Q2NTB4_9RHOB</name>
<evidence type="ECO:0000256" key="2">
    <source>
        <dbReference type="ARBA" id="ARBA00012865"/>
    </source>
</evidence>
<dbReference type="EMBL" id="JAFBWN010000017">
    <property type="protein sequence ID" value="MBM2356596.1"/>
    <property type="molecule type" value="Genomic_DNA"/>
</dbReference>
<dbReference type="GO" id="GO:0017001">
    <property type="term" value="P:antibiotic catabolic process"/>
    <property type="evidence" value="ECO:0007669"/>
    <property type="project" value="InterPro"/>
</dbReference>
<dbReference type="InterPro" id="IPR002137">
    <property type="entry name" value="Beta-lactam_class-D_AS"/>
</dbReference>
<dbReference type="Gene3D" id="3.40.710.10">
    <property type="entry name" value="DD-peptidase/beta-lactamase superfamily"/>
    <property type="match status" value="1"/>
</dbReference>
<evidence type="ECO:0000313" key="11">
    <source>
        <dbReference type="Proteomes" id="UP000809337"/>
    </source>
</evidence>
<evidence type="ECO:0000259" key="9">
    <source>
        <dbReference type="Pfam" id="PF00905"/>
    </source>
</evidence>
<evidence type="ECO:0000256" key="4">
    <source>
        <dbReference type="ARBA" id="ARBA00022801"/>
    </source>
</evidence>